<organism evidence="2 3">
    <name type="scientific">Dictyostelium firmibasis</name>
    <dbReference type="NCBI Taxonomy" id="79012"/>
    <lineage>
        <taxon>Eukaryota</taxon>
        <taxon>Amoebozoa</taxon>
        <taxon>Evosea</taxon>
        <taxon>Eumycetozoa</taxon>
        <taxon>Dictyostelia</taxon>
        <taxon>Dictyosteliales</taxon>
        <taxon>Dictyosteliaceae</taxon>
        <taxon>Dictyostelium</taxon>
    </lineage>
</organism>
<protein>
    <submittedName>
        <fullName evidence="2">Uncharacterized protein</fullName>
    </submittedName>
</protein>
<evidence type="ECO:0000313" key="3">
    <source>
        <dbReference type="Proteomes" id="UP001344447"/>
    </source>
</evidence>
<reference evidence="2 3" key="1">
    <citation type="submission" date="2023-11" db="EMBL/GenBank/DDBJ databases">
        <title>Dfirmibasis_genome.</title>
        <authorList>
            <person name="Edelbroek B."/>
            <person name="Kjellin J."/>
            <person name="Jerlstrom-Hultqvist J."/>
            <person name="Soderbom F."/>
        </authorList>
    </citation>
    <scope>NUCLEOTIDE SEQUENCE [LARGE SCALE GENOMIC DNA]</scope>
    <source>
        <strain evidence="2 3">TNS-C-14</strain>
    </source>
</reference>
<gene>
    <name evidence="2" type="ORF">RB653_009621</name>
</gene>
<dbReference type="Proteomes" id="UP001344447">
    <property type="component" value="Unassembled WGS sequence"/>
</dbReference>
<feature type="region of interest" description="Disordered" evidence="1">
    <location>
        <begin position="35"/>
        <end position="66"/>
    </location>
</feature>
<keyword evidence="3" id="KW-1185">Reference proteome</keyword>
<evidence type="ECO:0000256" key="1">
    <source>
        <dbReference type="SAM" id="MobiDB-lite"/>
    </source>
</evidence>
<name>A0AAN7TVU9_9MYCE</name>
<feature type="compositionally biased region" description="Basic and acidic residues" evidence="1">
    <location>
        <begin position="54"/>
        <end position="66"/>
    </location>
</feature>
<proteinExistence type="predicted"/>
<comment type="caution">
    <text evidence="2">The sequence shown here is derived from an EMBL/GenBank/DDBJ whole genome shotgun (WGS) entry which is preliminary data.</text>
</comment>
<dbReference type="EMBL" id="JAVFKY010000003">
    <property type="protein sequence ID" value="KAK5579932.1"/>
    <property type="molecule type" value="Genomic_DNA"/>
</dbReference>
<feature type="compositionally biased region" description="Low complexity" evidence="1">
    <location>
        <begin position="38"/>
        <end position="51"/>
    </location>
</feature>
<evidence type="ECO:0000313" key="2">
    <source>
        <dbReference type="EMBL" id="KAK5579932.1"/>
    </source>
</evidence>
<sequence>MISNVLKQINKCNCFNKVLQSKTLNYKTRLYTSSSTLNNKQNDNKNNYNNQESKGFKFEEEGERVKQTKDNRLNNENKMIMYSFSIGGIFNYFGKKQQEEIENPYGNISNRVIGKKIESFEEALDWYTRYYCYPEPEQFLVAMKLLLGKQSKIFVRQQLNNIKEESDMKSIARISTVQSFYYLPLVGFMIEMFKQNPTQVDRWYKELTTDTEISTPIKSGLGDLDAVMLINLAVVLAETPTTNTLTEKILSNYCNEKDTVESKKQKAEKFKAWAQAQKKSISSLPLILIGEYFASGKEDLVKQVSSIWRNSLDGLEVMGIQNTQQANTQNNVAKRLEFQNRELVIEQLNQAIRLLSKDPRACSILKTEVEHQIKQKEERIKQYK</sequence>
<dbReference type="AlphaFoldDB" id="A0AAN7TVU9"/>
<accession>A0AAN7TVU9</accession>